<evidence type="ECO:0000313" key="2">
    <source>
        <dbReference type="Proteomes" id="UP001360560"/>
    </source>
</evidence>
<dbReference type="EMBL" id="BTFZ01000002">
    <property type="protein sequence ID" value="GMM33671.1"/>
    <property type="molecule type" value="Genomic_DNA"/>
</dbReference>
<dbReference type="GeneID" id="90071650"/>
<sequence length="86" mass="9714">MRHLRIKSYLTATQGDILFKLSAKHEAGQRNIPAAELRRSFSKNSSLHLDLNAPEGQENEDIDEAGEFCDSDHILVGIEDPEFDFN</sequence>
<organism evidence="1 2">
    <name type="scientific">Saccharomycopsis crataegensis</name>
    <dbReference type="NCBI Taxonomy" id="43959"/>
    <lineage>
        <taxon>Eukaryota</taxon>
        <taxon>Fungi</taxon>
        <taxon>Dikarya</taxon>
        <taxon>Ascomycota</taxon>
        <taxon>Saccharomycotina</taxon>
        <taxon>Saccharomycetes</taxon>
        <taxon>Saccharomycopsidaceae</taxon>
        <taxon>Saccharomycopsis</taxon>
    </lineage>
</organism>
<proteinExistence type="predicted"/>
<accession>A0AAV5QG80</accession>
<reference evidence="1 2" key="1">
    <citation type="journal article" date="2023" name="Elife">
        <title>Identification of key yeast species and microbe-microbe interactions impacting larval growth of Drosophila in the wild.</title>
        <authorList>
            <person name="Mure A."/>
            <person name="Sugiura Y."/>
            <person name="Maeda R."/>
            <person name="Honda K."/>
            <person name="Sakurai N."/>
            <person name="Takahashi Y."/>
            <person name="Watada M."/>
            <person name="Katoh T."/>
            <person name="Gotoh A."/>
            <person name="Gotoh Y."/>
            <person name="Taniguchi I."/>
            <person name="Nakamura K."/>
            <person name="Hayashi T."/>
            <person name="Katayama T."/>
            <person name="Uemura T."/>
            <person name="Hattori Y."/>
        </authorList>
    </citation>
    <scope>NUCLEOTIDE SEQUENCE [LARGE SCALE GENOMIC DNA]</scope>
    <source>
        <strain evidence="1 2">SC-9</strain>
    </source>
</reference>
<dbReference type="RefSeq" id="XP_064850671.1">
    <property type="nucleotide sequence ID" value="XM_064994599.1"/>
</dbReference>
<keyword evidence="2" id="KW-1185">Reference proteome</keyword>
<evidence type="ECO:0000313" key="1">
    <source>
        <dbReference type="EMBL" id="GMM33671.1"/>
    </source>
</evidence>
<dbReference type="Proteomes" id="UP001360560">
    <property type="component" value="Unassembled WGS sequence"/>
</dbReference>
<gene>
    <name evidence="1" type="ORF">DASC09_009960</name>
</gene>
<comment type="caution">
    <text evidence="1">The sequence shown here is derived from an EMBL/GenBank/DDBJ whole genome shotgun (WGS) entry which is preliminary data.</text>
</comment>
<dbReference type="AlphaFoldDB" id="A0AAV5QG80"/>
<name>A0AAV5QG80_9ASCO</name>
<protein>
    <submittedName>
        <fullName evidence="1">Uncharacterized protein</fullName>
    </submittedName>
</protein>